<dbReference type="NCBIfam" id="TIGR01171">
    <property type="entry name" value="rplB_bact"/>
    <property type="match status" value="1"/>
</dbReference>
<name>A0A1G1X300_9BACT</name>
<comment type="caution">
    <text evidence="9">The sequence shown here is derived from an EMBL/GenBank/DDBJ whole genome shotgun (WGS) entry which is preliminary data.</text>
</comment>
<dbReference type="InterPro" id="IPR022666">
    <property type="entry name" value="Ribosomal_uL2_RNA-bd_dom"/>
</dbReference>
<dbReference type="PIRSF" id="PIRSF002158">
    <property type="entry name" value="Ribosomal_L2"/>
    <property type="match status" value="1"/>
</dbReference>
<sequence>MAIKIYKSTRGGRKKASIVDRKGLHRGKPLKTLLVSKHATSGRGSEGKITIRHRGGGVKRRVRVITFGQDKLGVQGTVEHIEFDPNRSAYLALVRYVDGDRRYILAWEGAVEGSSTIVEDAAPEKDGNRMKLKNITPGAFVHNVEMQPNRGGSLFRSAGSYGVVMDVQGEHAQIKMASSEIRLISRESYATIGTVSNPDWRLVRIGSAGRNRRLGKRPNVRGKVMNPVDHPHGGGEGAQSIGLKYPKTPWGKHALGVKTRKPKKYSDMFIVERRKNKRKK</sequence>
<dbReference type="GO" id="GO:0002181">
    <property type="term" value="P:cytoplasmic translation"/>
    <property type="evidence" value="ECO:0007669"/>
    <property type="project" value="TreeGrafter"/>
</dbReference>
<dbReference type="Gene3D" id="4.10.950.10">
    <property type="entry name" value="Ribosomal protein L2, domain 3"/>
    <property type="match status" value="1"/>
</dbReference>
<evidence type="ECO:0000259" key="7">
    <source>
        <dbReference type="SMART" id="SM01382"/>
    </source>
</evidence>
<dbReference type="Gene3D" id="2.40.50.140">
    <property type="entry name" value="Nucleic acid-binding proteins"/>
    <property type="match status" value="1"/>
</dbReference>
<dbReference type="GO" id="GO:0016740">
    <property type="term" value="F:transferase activity"/>
    <property type="evidence" value="ECO:0007669"/>
    <property type="project" value="InterPro"/>
</dbReference>
<feature type="region of interest" description="Disordered" evidence="6">
    <location>
        <begin position="213"/>
        <end position="245"/>
    </location>
</feature>
<dbReference type="InterPro" id="IPR012340">
    <property type="entry name" value="NA-bd_OB-fold"/>
</dbReference>
<feature type="domain" description="Large ribosomal subunit protein uL2 RNA-binding" evidence="8">
    <location>
        <begin position="42"/>
        <end position="118"/>
    </location>
</feature>
<dbReference type="EMBL" id="MHHR01000014">
    <property type="protein sequence ID" value="OGY34386.1"/>
    <property type="molecule type" value="Genomic_DNA"/>
</dbReference>
<dbReference type="Proteomes" id="UP000177528">
    <property type="component" value="Unassembled WGS sequence"/>
</dbReference>
<dbReference type="InterPro" id="IPR005880">
    <property type="entry name" value="Ribosomal_uL2_bac/org-type"/>
</dbReference>
<keyword evidence="2 9" id="KW-0689">Ribosomal protein</keyword>
<evidence type="ECO:0000256" key="3">
    <source>
        <dbReference type="ARBA" id="ARBA00023274"/>
    </source>
</evidence>
<evidence type="ECO:0000256" key="1">
    <source>
        <dbReference type="ARBA" id="ARBA00005636"/>
    </source>
</evidence>
<dbReference type="InterPro" id="IPR002171">
    <property type="entry name" value="Ribosomal_uL2"/>
</dbReference>
<accession>A0A1G1X300</accession>
<evidence type="ECO:0000259" key="8">
    <source>
        <dbReference type="SMART" id="SM01383"/>
    </source>
</evidence>
<feature type="domain" description="Large ribosomal subunit protein uL2 C-terminal" evidence="7">
    <location>
        <begin position="124"/>
        <end position="253"/>
    </location>
</feature>
<dbReference type="GO" id="GO:0015934">
    <property type="term" value="C:large ribosomal subunit"/>
    <property type="evidence" value="ECO:0007669"/>
    <property type="project" value="InterPro"/>
</dbReference>
<dbReference type="GO" id="GO:0003723">
    <property type="term" value="F:RNA binding"/>
    <property type="evidence" value="ECO:0007669"/>
    <property type="project" value="InterPro"/>
</dbReference>
<keyword evidence="3" id="KW-0687">Ribonucleoprotein</keyword>
<protein>
    <recommendedName>
        <fullName evidence="4">Large ribosomal subunit protein uL2</fullName>
    </recommendedName>
    <alternativeName>
        <fullName evidence="5">50S ribosomal protein L2</fullName>
    </alternativeName>
</protein>
<dbReference type="AlphaFoldDB" id="A0A1G1X300"/>
<evidence type="ECO:0000313" key="9">
    <source>
        <dbReference type="EMBL" id="OGY34386.1"/>
    </source>
</evidence>
<reference evidence="9 10" key="1">
    <citation type="journal article" date="2016" name="Nat. Commun.">
        <title>Thousands of microbial genomes shed light on interconnected biogeochemical processes in an aquifer system.</title>
        <authorList>
            <person name="Anantharaman K."/>
            <person name="Brown C.T."/>
            <person name="Hug L.A."/>
            <person name="Sharon I."/>
            <person name="Castelle C.J."/>
            <person name="Probst A.J."/>
            <person name="Thomas B.C."/>
            <person name="Singh A."/>
            <person name="Wilkins M.J."/>
            <person name="Karaoz U."/>
            <person name="Brodie E.L."/>
            <person name="Williams K.H."/>
            <person name="Hubbard S.S."/>
            <person name="Banfield J.F."/>
        </authorList>
    </citation>
    <scope>NUCLEOTIDE SEQUENCE [LARGE SCALE GENOMIC DNA]</scope>
</reference>
<dbReference type="SUPFAM" id="SSF50104">
    <property type="entry name" value="Translation proteins SH3-like domain"/>
    <property type="match status" value="1"/>
</dbReference>
<dbReference type="InterPro" id="IPR008991">
    <property type="entry name" value="Translation_prot_SH3-like_sf"/>
</dbReference>
<gene>
    <name evidence="9" type="ORF">A3D99_02635</name>
</gene>
<dbReference type="Gene3D" id="2.30.30.30">
    <property type="match status" value="1"/>
</dbReference>
<dbReference type="PANTHER" id="PTHR13691">
    <property type="entry name" value="RIBOSOMAL PROTEIN L2"/>
    <property type="match status" value="1"/>
</dbReference>
<evidence type="ECO:0000256" key="5">
    <source>
        <dbReference type="ARBA" id="ARBA00035459"/>
    </source>
</evidence>
<evidence type="ECO:0000256" key="4">
    <source>
        <dbReference type="ARBA" id="ARBA00035242"/>
    </source>
</evidence>
<dbReference type="PANTHER" id="PTHR13691:SF5">
    <property type="entry name" value="LARGE RIBOSOMAL SUBUNIT PROTEIN UL2M"/>
    <property type="match status" value="1"/>
</dbReference>
<dbReference type="FunFam" id="4.10.950.10:FF:000001">
    <property type="entry name" value="50S ribosomal protein L2"/>
    <property type="match status" value="1"/>
</dbReference>
<evidence type="ECO:0000256" key="6">
    <source>
        <dbReference type="SAM" id="MobiDB-lite"/>
    </source>
</evidence>
<dbReference type="InterPro" id="IPR014726">
    <property type="entry name" value="Ribosomal_uL2_dom3"/>
</dbReference>
<dbReference type="InterPro" id="IPR022669">
    <property type="entry name" value="Ribosomal_uL2_C"/>
</dbReference>
<proteinExistence type="inferred from homology"/>
<dbReference type="SUPFAM" id="SSF50249">
    <property type="entry name" value="Nucleic acid-binding proteins"/>
    <property type="match status" value="1"/>
</dbReference>
<evidence type="ECO:0000313" key="10">
    <source>
        <dbReference type="Proteomes" id="UP000177528"/>
    </source>
</evidence>
<dbReference type="SMART" id="SM01382">
    <property type="entry name" value="Ribosomal_L2_C"/>
    <property type="match status" value="1"/>
</dbReference>
<organism evidence="9 10">
    <name type="scientific">Candidatus Andersenbacteria bacterium RIFCSPHIGHO2_12_FULL_45_11</name>
    <dbReference type="NCBI Taxonomy" id="1797281"/>
    <lineage>
        <taxon>Bacteria</taxon>
        <taxon>Candidatus Anderseniibacteriota</taxon>
    </lineage>
</organism>
<comment type="similarity">
    <text evidence="1">Belongs to the universal ribosomal protein uL2 family.</text>
</comment>
<dbReference type="Pfam" id="PF00181">
    <property type="entry name" value="Ribosomal_L2_N"/>
    <property type="match status" value="1"/>
</dbReference>
<dbReference type="Pfam" id="PF03947">
    <property type="entry name" value="Ribosomal_L2_C"/>
    <property type="match status" value="1"/>
</dbReference>
<dbReference type="GO" id="GO:0003735">
    <property type="term" value="F:structural constituent of ribosome"/>
    <property type="evidence" value="ECO:0007669"/>
    <property type="project" value="InterPro"/>
</dbReference>
<dbReference type="InterPro" id="IPR014722">
    <property type="entry name" value="Rib_uL2_dom2"/>
</dbReference>
<dbReference type="SMART" id="SM01383">
    <property type="entry name" value="Ribosomal_L2"/>
    <property type="match status" value="1"/>
</dbReference>
<evidence type="ECO:0000256" key="2">
    <source>
        <dbReference type="ARBA" id="ARBA00022980"/>
    </source>
</evidence>